<dbReference type="InterPro" id="IPR013482">
    <property type="entry name" value="Molybde_CF_guanTrfase"/>
</dbReference>
<dbReference type="GO" id="GO:0046872">
    <property type="term" value="F:metal ion binding"/>
    <property type="evidence" value="ECO:0007669"/>
    <property type="project" value="UniProtKB-KW"/>
</dbReference>
<comment type="subunit">
    <text evidence="8">Monomer.</text>
</comment>
<keyword evidence="3 8" id="KW-0479">Metal-binding</keyword>
<dbReference type="GO" id="GO:0005737">
    <property type="term" value="C:cytoplasm"/>
    <property type="evidence" value="ECO:0007669"/>
    <property type="project" value="UniProtKB-SubCell"/>
</dbReference>
<comment type="domain">
    <text evidence="8">The N-terminal domain determines nucleotide recognition and specific binding, while the C-terminal domain determines the specific binding to the target protein.</text>
</comment>
<feature type="binding site" evidence="8">
    <location>
        <position position="70"/>
    </location>
    <ligand>
        <name>GTP</name>
        <dbReference type="ChEBI" id="CHEBI:37565"/>
    </ligand>
</feature>
<keyword evidence="7 8" id="KW-0501">Molybdenum cofactor biosynthesis</keyword>
<dbReference type="Gene3D" id="3.90.550.10">
    <property type="entry name" value="Spore Coat Polysaccharide Biosynthesis Protein SpsA, Chain A"/>
    <property type="match status" value="1"/>
</dbReference>
<keyword evidence="6 8" id="KW-0342">GTP-binding</keyword>
<feature type="binding site" evidence="8">
    <location>
        <begin position="11"/>
        <end position="13"/>
    </location>
    <ligand>
        <name>GTP</name>
        <dbReference type="ChEBI" id="CHEBI:37565"/>
    </ligand>
</feature>
<keyword evidence="1 8" id="KW-0963">Cytoplasm</keyword>
<gene>
    <name evidence="8 10" type="primary">mobA</name>
    <name evidence="10" type="ORF">ABK905_00055</name>
</gene>
<keyword evidence="2 8" id="KW-0808">Transferase</keyword>
<dbReference type="GO" id="GO:0005525">
    <property type="term" value="F:GTP binding"/>
    <property type="evidence" value="ECO:0007669"/>
    <property type="project" value="UniProtKB-UniRule"/>
</dbReference>
<feature type="binding site" evidence="8">
    <location>
        <position position="52"/>
    </location>
    <ligand>
        <name>GTP</name>
        <dbReference type="ChEBI" id="CHEBI:37565"/>
    </ligand>
</feature>
<evidence type="ECO:0000256" key="4">
    <source>
        <dbReference type="ARBA" id="ARBA00022741"/>
    </source>
</evidence>
<feature type="binding site" evidence="8">
    <location>
        <position position="24"/>
    </location>
    <ligand>
        <name>GTP</name>
        <dbReference type="ChEBI" id="CHEBI:37565"/>
    </ligand>
</feature>
<comment type="function">
    <text evidence="8">Transfers a GMP moiety from GTP to Mo-molybdopterin (Mo-MPT) cofactor (Moco or molybdenum cofactor) to form Mo-molybdopterin guanine dinucleotide (Mo-MGD) cofactor.</text>
</comment>
<sequence length="194" mass="21181">MTKTPITGVILAGGRSSRMGGEDKGLIPINGRPLYRHVLDRLSGQVTTALINANRHLDQYRQCGLPVITDTLPDFQGPLAGMLSGLKAANTSWVVFAPCDAPVFPSDLVARLWQGKRDANAAFAHSGGRDHPAFALLNRALVSRLEDFLSRGERRVMLFLTQVNAAKVIFPARYPTFANLNTPQDLADWAQSPF</sequence>
<evidence type="ECO:0000256" key="5">
    <source>
        <dbReference type="ARBA" id="ARBA00022842"/>
    </source>
</evidence>
<dbReference type="EMBL" id="CP157947">
    <property type="protein sequence ID" value="XBS69833.1"/>
    <property type="molecule type" value="Genomic_DNA"/>
</dbReference>
<keyword evidence="5 8" id="KW-0460">Magnesium</keyword>
<evidence type="ECO:0000256" key="6">
    <source>
        <dbReference type="ARBA" id="ARBA00023134"/>
    </source>
</evidence>
<evidence type="ECO:0000259" key="9">
    <source>
        <dbReference type="Pfam" id="PF12804"/>
    </source>
</evidence>
<evidence type="ECO:0000256" key="2">
    <source>
        <dbReference type="ARBA" id="ARBA00022679"/>
    </source>
</evidence>
<feature type="domain" description="MobA-like NTP transferase" evidence="9">
    <location>
        <begin position="8"/>
        <end position="157"/>
    </location>
</feature>
<evidence type="ECO:0000313" key="10">
    <source>
        <dbReference type="EMBL" id="XBS69833.1"/>
    </source>
</evidence>
<dbReference type="HAMAP" id="MF_00316">
    <property type="entry name" value="MobA"/>
    <property type="match status" value="1"/>
</dbReference>
<feature type="binding site" evidence="8">
    <location>
        <position position="100"/>
    </location>
    <ligand>
        <name>Mg(2+)</name>
        <dbReference type="ChEBI" id="CHEBI:18420"/>
    </ligand>
</feature>
<keyword evidence="10" id="KW-0548">Nucleotidyltransferase</keyword>
<dbReference type="InterPro" id="IPR025877">
    <property type="entry name" value="MobA-like_NTP_Trfase"/>
</dbReference>
<proteinExistence type="inferred from homology"/>
<reference evidence="10" key="1">
    <citation type="submission" date="2024-06" db="EMBL/GenBank/DDBJ databases">
        <authorList>
            <person name="Coelho C."/>
            <person name="Bento M."/>
            <person name="Garcia E."/>
            <person name="Camelo A."/>
            <person name="Brandao I."/>
            <person name="Espirito Santo C."/>
            <person name="Trovao J."/>
            <person name="Verissimo A."/>
            <person name="Costa J."/>
            <person name="Tiago I."/>
        </authorList>
    </citation>
    <scope>NUCLEOTIDE SEQUENCE</scope>
    <source>
        <strain evidence="10">KWT182</strain>
    </source>
</reference>
<dbReference type="NCBIfam" id="TIGR02665">
    <property type="entry name" value="molyb_mobA"/>
    <property type="match status" value="1"/>
</dbReference>
<dbReference type="SUPFAM" id="SSF53448">
    <property type="entry name" value="Nucleotide-diphospho-sugar transferases"/>
    <property type="match status" value="1"/>
</dbReference>
<comment type="catalytic activity">
    <reaction evidence="8">
        <text>Mo-molybdopterin + GTP + H(+) = Mo-molybdopterin guanine dinucleotide + diphosphate</text>
        <dbReference type="Rhea" id="RHEA:34243"/>
        <dbReference type="ChEBI" id="CHEBI:15378"/>
        <dbReference type="ChEBI" id="CHEBI:33019"/>
        <dbReference type="ChEBI" id="CHEBI:37565"/>
        <dbReference type="ChEBI" id="CHEBI:71302"/>
        <dbReference type="ChEBI" id="CHEBI:71310"/>
        <dbReference type="EC" id="2.7.7.77"/>
    </reaction>
</comment>
<dbReference type="AlphaFoldDB" id="A0AAU7Q9S9"/>
<evidence type="ECO:0000256" key="3">
    <source>
        <dbReference type="ARBA" id="ARBA00022723"/>
    </source>
</evidence>
<dbReference type="Pfam" id="PF12804">
    <property type="entry name" value="NTP_transf_3"/>
    <property type="match status" value="1"/>
</dbReference>
<dbReference type="InterPro" id="IPR029044">
    <property type="entry name" value="Nucleotide-diphossugar_trans"/>
</dbReference>
<keyword evidence="4 8" id="KW-0547">Nucleotide-binding</keyword>
<name>A0AAU7Q9S9_9GAMM</name>
<protein>
    <recommendedName>
        <fullName evidence="8">Molybdenum cofactor guanylyltransferase</fullName>
        <shortName evidence="8">MoCo guanylyltransferase</shortName>
        <ecNumber evidence="8">2.7.7.77</ecNumber>
    </recommendedName>
    <alternativeName>
        <fullName evidence="8">GTP:molybdopterin guanylyltransferase</fullName>
    </alternativeName>
    <alternativeName>
        <fullName evidence="8">Mo-MPT guanylyltransferase</fullName>
    </alternativeName>
    <alternativeName>
        <fullName evidence="8">Molybdopterin guanylyltransferase</fullName>
    </alternativeName>
    <alternativeName>
        <fullName evidence="8">Molybdopterin-guanine dinucleotide synthase</fullName>
        <shortName evidence="8">MGD synthase</shortName>
    </alternativeName>
</protein>
<organism evidence="10">
    <name type="scientific">Acerihabitans sp. KWT182</name>
    <dbReference type="NCBI Taxonomy" id="3157919"/>
    <lineage>
        <taxon>Bacteria</taxon>
        <taxon>Pseudomonadati</taxon>
        <taxon>Pseudomonadota</taxon>
        <taxon>Gammaproteobacteria</taxon>
        <taxon>Enterobacterales</taxon>
        <taxon>Pectobacteriaceae</taxon>
        <taxon>Acerihabitans</taxon>
    </lineage>
</organism>
<comment type="cofactor">
    <cofactor evidence="8">
        <name>Mg(2+)</name>
        <dbReference type="ChEBI" id="CHEBI:18420"/>
    </cofactor>
</comment>
<dbReference type="GO" id="GO:1902758">
    <property type="term" value="P:bis(molybdopterin guanine dinucleotide)molybdenum biosynthetic process"/>
    <property type="evidence" value="ECO:0007669"/>
    <property type="project" value="TreeGrafter"/>
</dbReference>
<dbReference type="EC" id="2.7.7.77" evidence="8"/>
<dbReference type="GO" id="GO:0061603">
    <property type="term" value="F:molybdenum cofactor guanylyltransferase activity"/>
    <property type="evidence" value="ECO:0007669"/>
    <property type="project" value="UniProtKB-EC"/>
</dbReference>
<comment type="subcellular location">
    <subcellularLocation>
        <location evidence="8">Cytoplasm</location>
    </subcellularLocation>
</comment>
<evidence type="ECO:0000256" key="1">
    <source>
        <dbReference type="ARBA" id="ARBA00022490"/>
    </source>
</evidence>
<accession>A0AAU7Q9S9</accession>
<dbReference type="PANTHER" id="PTHR19136:SF81">
    <property type="entry name" value="MOLYBDENUM COFACTOR GUANYLYLTRANSFERASE"/>
    <property type="match status" value="1"/>
</dbReference>
<dbReference type="PANTHER" id="PTHR19136">
    <property type="entry name" value="MOLYBDENUM COFACTOR GUANYLYLTRANSFERASE"/>
    <property type="match status" value="1"/>
</dbReference>
<evidence type="ECO:0000256" key="8">
    <source>
        <dbReference type="HAMAP-Rule" id="MF_00316"/>
    </source>
</evidence>
<dbReference type="CDD" id="cd02503">
    <property type="entry name" value="MobA"/>
    <property type="match status" value="1"/>
</dbReference>
<evidence type="ECO:0000256" key="7">
    <source>
        <dbReference type="ARBA" id="ARBA00023150"/>
    </source>
</evidence>
<feature type="binding site" evidence="8">
    <location>
        <position position="100"/>
    </location>
    <ligand>
        <name>GTP</name>
        <dbReference type="ChEBI" id="CHEBI:37565"/>
    </ligand>
</feature>
<comment type="similarity">
    <text evidence="8">Belongs to the MobA family.</text>
</comment>